<keyword evidence="3" id="KW-1185">Reference proteome</keyword>
<accession>A0ABR3FHI2</accession>
<protein>
    <submittedName>
        <fullName evidence="2">Uncharacterized protein</fullName>
    </submittedName>
</protein>
<evidence type="ECO:0000256" key="1">
    <source>
        <dbReference type="SAM" id="MobiDB-lite"/>
    </source>
</evidence>
<feature type="region of interest" description="Disordered" evidence="1">
    <location>
        <begin position="475"/>
        <end position="511"/>
    </location>
</feature>
<dbReference type="EMBL" id="JBAHYK010000371">
    <property type="protein sequence ID" value="KAL0574747.1"/>
    <property type="molecule type" value="Genomic_DNA"/>
</dbReference>
<evidence type="ECO:0000313" key="2">
    <source>
        <dbReference type="EMBL" id="KAL0574747.1"/>
    </source>
</evidence>
<gene>
    <name evidence="2" type="ORF">V5O48_007214</name>
</gene>
<name>A0ABR3FHI2_9AGAR</name>
<evidence type="ECO:0000313" key="3">
    <source>
        <dbReference type="Proteomes" id="UP001465976"/>
    </source>
</evidence>
<feature type="region of interest" description="Disordered" evidence="1">
    <location>
        <begin position="326"/>
        <end position="431"/>
    </location>
</feature>
<organism evidence="2 3">
    <name type="scientific">Marasmius crinis-equi</name>
    <dbReference type="NCBI Taxonomy" id="585013"/>
    <lineage>
        <taxon>Eukaryota</taxon>
        <taxon>Fungi</taxon>
        <taxon>Dikarya</taxon>
        <taxon>Basidiomycota</taxon>
        <taxon>Agaricomycotina</taxon>
        <taxon>Agaricomycetes</taxon>
        <taxon>Agaricomycetidae</taxon>
        <taxon>Agaricales</taxon>
        <taxon>Marasmiineae</taxon>
        <taxon>Marasmiaceae</taxon>
        <taxon>Marasmius</taxon>
    </lineage>
</organism>
<feature type="compositionally biased region" description="Polar residues" evidence="1">
    <location>
        <begin position="419"/>
        <end position="431"/>
    </location>
</feature>
<feature type="compositionally biased region" description="Basic and acidic residues" evidence="1">
    <location>
        <begin position="392"/>
        <end position="403"/>
    </location>
</feature>
<dbReference type="Proteomes" id="UP001465976">
    <property type="component" value="Unassembled WGS sequence"/>
</dbReference>
<feature type="region of interest" description="Disordered" evidence="1">
    <location>
        <begin position="163"/>
        <end position="186"/>
    </location>
</feature>
<sequence length="518" mass="57073">MSSHKLSSTKCVRNTDPTARQVVKIANKISKAEPLARSWDGKRVATKMYSAVGKFIAETNDLKPRTGFVKQIIRAEIQRRKRRYLRRIKFARLERYIPAKQENRIEMTALLGRETPDILVGDSLAIVPSSGLAIIPATIQEDVPGNVISQGWESHDADIPVTSRSQPQMQTSLTTTRPRSLQTTDPSSFDEAAALELVEHQSPSVNSGTSPASNCGPTLMGMDIDDKVCFTKPNFTFSDYSISQDNPGRLVPWTGERGGSEHDLIDFNEPNQATSSRVCLVAPGQTEEGDQDDFGQLSVIVDPFIGHMLTEPTRTTSDDLGLDLFGGTTDVRPGRPQLNSRINRKEKIPARGSPTKPTNPESGAERLVGPQRARYKRDHRAAGQSATSETSHATEIEVADGAKRASNPCRTSAPPRPTIRTQPTGGDPQSHSTEILHRIADQLGELRRDQKDLSLAFGKLEEKVDSLEQQSIASRSVTVERSNTRPRTRRSGGRAGQFVIPKPRARRGDDRNEFMVVL</sequence>
<proteinExistence type="predicted"/>
<comment type="caution">
    <text evidence="2">The sequence shown here is derived from an EMBL/GenBank/DDBJ whole genome shotgun (WGS) entry which is preliminary data.</text>
</comment>
<reference evidence="2 3" key="1">
    <citation type="submission" date="2024-02" db="EMBL/GenBank/DDBJ databases">
        <title>A draft genome for the cacao thread blight pathogen Marasmius crinis-equi.</title>
        <authorList>
            <person name="Cohen S.P."/>
            <person name="Baruah I.K."/>
            <person name="Amoako-Attah I."/>
            <person name="Bukari Y."/>
            <person name="Meinhardt L.W."/>
            <person name="Bailey B.A."/>
        </authorList>
    </citation>
    <scope>NUCLEOTIDE SEQUENCE [LARGE SCALE GENOMIC DNA]</scope>
    <source>
        <strain evidence="2 3">GH-76</strain>
    </source>
</reference>